<dbReference type="EMBL" id="CP158300">
    <property type="protein sequence ID" value="XBV87356.1"/>
    <property type="molecule type" value="Genomic_DNA"/>
</dbReference>
<protein>
    <submittedName>
        <fullName evidence="9">ABC transporter permease</fullName>
    </submittedName>
</protein>
<comment type="similarity">
    <text evidence="7">Belongs to the binding-protein-dependent transport system permease family.</text>
</comment>
<dbReference type="Pfam" id="PF00528">
    <property type="entry name" value="BPD_transp_1"/>
    <property type="match status" value="1"/>
</dbReference>
<sequence>MLIFAVRRLLAAIPTLLVVTLLVFSLVRLLPGDPARLQLGEEATPQALTELRHQMGLDRPVAVQYVNWLADLGHLNLGRSLQDHTSVAGLIGQKLPTTFELAVLSLLLAVALALPAGIASAVRPGSWIDRLVTLLALSGISLPSFFLGILLVYVFSVNLAWIPASGYVDLQENPGLNLKLMLLPAVTLGIGSAAVLTRFLRSSLLEVLNQDYVRTARAKGVAGRLVIAKHALRNALIPVVTVLGLQLGGLLGGAVVTEQIFSVPGFGRLLVDAVFTRDLPVIQGMVLTSAALVFLVSFLIDLAYGAIDPRVRYA</sequence>
<accession>A0AAU7UG11</accession>
<evidence type="ECO:0000256" key="7">
    <source>
        <dbReference type="RuleBase" id="RU363032"/>
    </source>
</evidence>
<organism evidence="9">
    <name type="scientific">Deinococcus sonorensis KR-87</name>
    <dbReference type="NCBI Taxonomy" id="694439"/>
    <lineage>
        <taxon>Bacteria</taxon>
        <taxon>Thermotogati</taxon>
        <taxon>Deinococcota</taxon>
        <taxon>Deinococci</taxon>
        <taxon>Deinococcales</taxon>
        <taxon>Deinococcaceae</taxon>
        <taxon>Deinococcus</taxon>
    </lineage>
</organism>
<dbReference type="KEGG" id="dsc:ABOD76_21950"/>
<dbReference type="Gene3D" id="1.10.3720.10">
    <property type="entry name" value="MetI-like"/>
    <property type="match status" value="1"/>
</dbReference>
<feature type="domain" description="ABC transmembrane type-1" evidence="8">
    <location>
        <begin position="95"/>
        <end position="304"/>
    </location>
</feature>
<feature type="transmembrane region" description="Helical" evidence="7">
    <location>
        <begin position="134"/>
        <end position="161"/>
    </location>
</feature>
<keyword evidence="6 7" id="KW-0472">Membrane</keyword>
<dbReference type="RefSeq" id="WP_350245506.1">
    <property type="nucleotide sequence ID" value="NZ_CP158300.1"/>
</dbReference>
<evidence type="ECO:0000256" key="3">
    <source>
        <dbReference type="ARBA" id="ARBA00022475"/>
    </source>
</evidence>
<keyword evidence="3" id="KW-1003">Cell membrane</keyword>
<evidence type="ECO:0000256" key="5">
    <source>
        <dbReference type="ARBA" id="ARBA00022989"/>
    </source>
</evidence>
<comment type="subcellular location">
    <subcellularLocation>
        <location evidence="1 7">Cell membrane</location>
        <topology evidence="1 7">Multi-pass membrane protein</topology>
    </subcellularLocation>
</comment>
<feature type="transmembrane region" description="Helical" evidence="7">
    <location>
        <begin position="181"/>
        <end position="200"/>
    </location>
</feature>
<evidence type="ECO:0000256" key="1">
    <source>
        <dbReference type="ARBA" id="ARBA00004651"/>
    </source>
</evidence>
<dbReference type="PROSITE" id="PS50928">
    <property type="entry name" value="ABC_TM1"/>
    <property type="match status" value="1"/>
</dbReference>
<dbReference type="PANTHER" id="PTHR43163">
    <property type="entry name" value="DIPEPTIDE TRANSPORT SYSTEM PERMEASE PROTEIN DPPB-RELATED"/>
    <property type="match status" value="1"/>
</dbReference>
<feature type="transmembrane region" description="Helical" evidence="7">
    <location>
        <begin position="281"/>
        <end position="304"/>
    </location>
</feature>
<keyword evidence="2 7" id="KW-0813">Transport</keyword>
<dbReference type="InterPro" id="IPR035906">
    <property type="entry name" value="MetI-like_sf"/>
</dbReference>
<geneLocation type="plasmid" evidence="9">
    <name>pDson02</name>
</geneLocation>
<keyword evidence="4 7" id="KW-0812">Transmembrane</keyword>
<dbReference type="GO" id="GO:0005886">
    <property type="term" value="C:plasma membrane"/>
    <property type="evidence" value="ECO:0007669"/>
    <property type="project" value="UniProtKB-SubCell"/>
</dbReference>
<dbReference type="PANTHER" id="PTHR43163:SF6">
    <property type="entry name" value="DIPEPTIDE TRANSPORT SYSTEM PERMEASE PROTEIN DPPB-RELATED"/>
    <property type="match status" value="1"/>
</dbReference>
<keyword evidence="5 7" id="KW-1133">Transmembrane helix</keyword>
<evidence type="ECO:0000259" key="8">
    <source>
        <dbReference type="PROSITE" id="PS50928"/>
    </source>
</evidence>
<evidence type="ECO:0000313" key="9">
    <source>
        <dbReference type="EMBL" id="XBV87356.1"/>
    </source>
</evidence>
<reference evidence="9" key="1">
    <citation type="submission" date="2024-06" db="EMBL/GenBank/DDBJ databases">
        <title>Draft Genome Sequence of Deinococcus sonorensis Type Strain KR-87, a Biofilm Producing Representative of the Genus Deinococcus.</title>
        <authorList>
            <person name="Boren L.S."/>
            <person name="Grosso R.A."/>
            <person name="Hugenberg-Cox A.N."/>
            <person name="Hill J.T.E."/>
            <person name="Albert C.M."/>
            <person name="Tuohy J.M."/>
        </authorList>
    </citation>
    <scope>NUCLEOTIDE SEQUENCE</scope>
    <source>
        <strain evidence="9">KR-87</strain>
        <plasmid evidence="9">pDson02</plasmid>
    </source>
</reference>
<evidence type="ECO:0000256" key="6">
    <source>
        <dbReference type="ARBA" id="ARBA00023136"/>
    </source>
</evidence>
<dbReference type="Pfam" id="PF19300">
    <property type="entry name" value="BPD_transp_1_N"/>
    <property type="match status" value="1"/>
</dbReference>
<dbReference type="AlphaFoldDB" id="A0AAU7UG11"/>
<dbReference type="InterPro" id="IPR045621">
    <property type="entry name" value="BPD_transp_1_N"/>
</dbReference>
<evidence type="ECO:0000256" key="4">
    <source>
        <dbReference type="ARBA" id="ARBA00022692"/>
    </source>
</evidence>
<gene>
    <name evidence="9" type="ORF">ABOD76_21950</name>
</gene>
<proteinExistence type="inferred from homology"/>
<dbReference type="InterPro" id="IPR000515">
    <property type="entry name" value="MetI-like"/>
</dbReference>
<evidence type="ECO:0000256" key="2">
    <source>
        <dbReference type="ARBA" id="ARBA00022448"/>
    </source>
</evidence>
<keyword evidence="9" id="KW-0614">Plasmid</keyword>
<dbReference type="GO" id="GO:0071916">
    <property type="term" value="F:dipeptide transmembrane transporter activity"/>
    <property type="evidence" value="ECO:0007669"/>
    <property type="project" value="TreeGrafter"/>
</dbReference>
<feature type="transmembrane region" description="Helical" evidence="7">
    <location>
        <begin position="235"/>
        <end position="261"/>
    </location>
</feature>
<name>A0AAU7UG11_9DEIO</name>
<dbReference type="CDD" id="cd06261">
    <property type="entry name" value="TM_PBP2"/>
    <property type="match status" value="1"/>
</dbReference>
<dbReference type="SUPFAM" id="SSF161098">
    <property type="entry name" value="MetI-like"/>
    <property type="match status" value="1"/>
</dbReference>
<feature type="transmembrane region" description="Helical" evidence="7">
    <location>
        <begin position="101"/>
        <end position="122"/>
    </location>
</feature>